<comment type="similarity">
    <text evidence="1">Belongs to the membrane fusion protein (MFP) (TC 8.A.1) family.</text>
</comment>
<dbReference type="EMBL" id="FNGA01000002">
    <property type="protein sequence ID" value="SDK86996.1"/>
    <property type="molecule type" value="Genomic_DNA"/>
</dbReference>
<reference evidence="7" key="1">
    <citation type="submission" date="2016-10" db="EMBL/GenBank/DDBJ databases">
        <authorList>
            <person name="Varghese N."/>
            <person name="Submissions S."/>
        </authorList>
    </citation>
    <scope>NUCLEOTIDE SEQUENCE [LARGE SCALE GENOMIC DNA]</scope>
    <source>
        <strain evidence="7">DSM 16995</strain>
    </source>
</reference>
<dbReference type="NCBIfam" id="TIGR01730">
    <property type="entry name" value="RND_mfp"/>
    <property type="match status" value="1"/>
</dbReference>
<protein>
    <submittedName>
        <fullName evidence="6">RND family efflux transporter, MFP subunit</fullName>
    </submittedName>
</protein>
<dbReference type="GO" id="GO:0015562">
    <property type="term" value="F:efflux transmembrane transporter activity"/>
    <property type="evidence" value="ECO:0007669"/>
    <property type="project" value="TreeGrafter"/>
</dbReference>
<dbReference type="PANTHER" id="PTHR30469">
    <property type="entry name" value="MULTIDRUG RESISTANCE PROTEIN MDTA"/>
    <property type="match status" value="1"/>
</dbReference>
<dbReference type="InterPro" id="IPR058792">
    <property type="entry name" value="Beta-barrel_RND_2"/>
</dbReference>
<feature type="coiled-coil region" evidence="2">
    <location>
        <begin position="104"/>
        <end position="169"/>
    </location>
</feature>
<dbReference type="SUPFAM" id="SSF111369">
    <property type="entry name" value="HlyD-like secretion proteins"/>
    <property type="match status" value="1"/>
</dbReference>
<dbReference type="Pfam" id="PF25954">
    <property type="entry name" value="Beta-barrel_RND_2"/>
    <property type="match status" value="1"/>
</dbReference>
<dbReference type="PANTHER" id="PTHR30469:SF15">
    <property type="entry name" value="HLYD FAMILY OF SECRETION PROTEINS"/>
    <property type="match status" value="1"/>
</dbReference>
<name>A0A1G9FF70_9BACT</name>
<dbReference type="InterPro" id="IPR006143">
    <property type="entry name" value="RND_pump_MFP"/>
</dbReference>
<evidence type="ECO:0000259" key="5">
    <source>
        <dbReference type="Pfam" id="PF25973"/>
    </source>
</evidence>
<evidence type="ECO:0000313" key="7">
    <source>
        <dbReference type="Proteomes" id="UP000199053"/>
    </source>
</evidence>
<dbReference type="Proteomes" id="UP000199053">
    <property type="component" value="Unassembled WGS sequence"/>
</dbReference>
<dbReference type="STRING" id="246191.SAMN05660337_1515"/>
<feature type="domain" description="CusB-like beta-barrel" evidence="4">
    <location>
        <begin position="211"/>
        <end position="278"/>
    </location>
</feature>
<dbReference type="GO" id="GO:1990281">
    <property type="term" value="C:efflux pump complex"/>
    <property type="evidence" value="ECO:0007669"/>
    <property type="project" value="TreeGrafter"/>
</dbReference>
<organism evidence="6 7">
    <name type="scientific">Maridesulfovibrio ferrireducens</name>
    <dbReference type="NCBI Taxonomy" id="246191"/>
    <lineage>
        <taxon>Bacteria</taxon>
        <taxon>Pseudomonadati</taxon>
        <taxon>Thermodesulfobacteriota</taxon>
        <taxon>Desulfovibrionia</taxon>
        <taxon>Desulfovibrionales</taxon>
        <taxon>Desulfovibrionaceae</taxon>
        <taxon>Maridesulfovibrio</taxon>
    </lineage>
</organism>
<dbReference type="Gene3D" id="2.40.420.20">
    <property type="match status" value="1"/>
</dbReference>
<dbReference type="Pfam" id="PF25973">
    <property type="entry name" value="BSH_CzcB"/>
    <property type="match status" value="1"/>
</dbReference>
<evidence type="ECO:0000256" key="2">
    <source>
        <dbReference type="SAM" id="Coils"/>
    </source>
</evidence>
<sequence length="358" mass="38412">MRKIQFLFLCVLLMISVSAFAAEEKKAKQSAPQMPPAHVVTAKSYSGQVAPESAYIGTVYFSEVSDVASEVAGKVVKVEVEEGDTVKKGAVLLVLSSDLLATEIRAANAAYKEAKANYQGAQRDNERITQLFKGGSVHEGEYDSKRFRAMALESEMASSMAKLRRLQIELSKKVIRAPFDGVVIKRNVYLGEWISRGGEVAKIGMNTSYDVVVNVPQDVSQVVKPGLDVGLDIGGKELTGQVFAVIPRGDVASRTFPIKIRIHGEKGLAQGMEARVSLPSDIASETVVVPRDAVLSIRGTTMVIAIVEGKAAPIPVKVIGYKGMNAGVRGKGLAADMDIVVKGNERLRPGQAVVIDNK</sequence>
<proteinExistence type="inferred from homology"/>
<dbReference type="InterPro" id="IPR058647">
    <property type="entry name" value="BSH_CzcB-like"/>
</dbReference>
<evidence type="ECO:0000256" key="3">
    <source>
        <dbReference type="SAM" id="SignalP"/>
    </source>
</evidence>
<gene>
    <name evidence="6" type="ORF">SAMN05660337_1515</name>
</gene>
<evidence type="ECO:0000259" key="4">
    <source>
        <dbReference type="Pfam" id="PF25954"/>
    </source>
</evidence>
<keyword evidence="3" id="KW-0732">Signal</keyword>
<keyword evidence="7" id="KW-1185">Reference proteome</keyword>
<dbReference type="Gene3D" id="2.40.50.100">
    <property type="match status" value="1"/>
</dbReference>
<dbReference type="AlphaFoldDB" id="A0A1G9FF70"/>
<accession>A0A1G9FF70</accession>
<feature type="domain" description="CzcB-like barrel-sandwich hybrid" evidence="5">
    <location>
        <begin position="65"/>
        <end position="203"/>
    </location>
</feature>
<keyword evidence="2" id="KW-0175">Coiled coil</keyword>
<feature type="chain" id="PRO_5011518213" evidence="3">
    <location>
        <begin position="22"/>
        <end position="358"/>
    </location>
</feature>
<dbReference type="Gene3D" id="2.40.30.170">
    <property type="match status" value="1"/>
</dbReference>
<evidence type="ECO:0000313" key="6">
    <source>
        <dbReference type="EMBL" id="SDK86996.1"/>
    </source>
</evidence>
<evidence type="ECO:0000256" key="1">
    <source>
        <dbReference type="ARBA" id="ARBA00009477"/>
    </source>
</evidence>
<dbReference type="Gene3D" id="1.10.287.470">
    <property type="entry name" value="Helix hairpin bin"/>
    <property type="match status" value="1"/>
</dbReference>
<feature type="signal peptide" evidence="3">
    <location>
        <begin position="1"/>
        <end position="21"/>
    </location>
</feature>
<dbReference type="OrthoDB" id="5318766at2"/>
<dbReference type="RefSeq" id="WP_092159767.1">
    <property type="nucleotide sequence ID" value="NZ_FNGA01000002.1"/>
</dbReference>